<dbReference type="InterPro" id="IPR003660">
    <property type="entry name" value="HAMP_dom"/>
</dbReference>
<dbReference type="SMART" id="SM00283">
    <property type="entry name" value="MA"/>
    <property type="match status" value="1"/>
</dbReference>
<keyword evidence="5 7" id="KW-0807">Transducer</keyword>
<dbReference type="GO" id="GO:0006935">
    <property type="term" value="P:chemotaxis"/>
    <property type="evidence" value="ECO:0007669"/>
    <property type="project" value="InterPro"/>
</dbReference>
<dbReference type="AlphaFoldDB" id="A0A3M2REW8"/>
<dbReference type="PROSITE" id="PS50111">
    <property type="entry name" value="CHEMOTAXIS_TRANSDUC_2"/>
    <property type="match status" value="1"/>
</dbReference>
<evidence type="ECO:0000256" key="8">
    <source>
        <dbReference type="SAM" id="Phobius"/>
    </source>
</evidence>
<keyword evidence="4 8" id="KW-0472">Membrane</keyword>
<evidence type="ECO:0000313" key="12">
    <source>
        <dbReference type="Proteomes" id="UP000265903"/>
    </source>
</evidence>
<evidence type="ECO:0000256" key="7">
    <source>
        <dbReference type="PROSITE-ProRule" id="PRU00284"/>
    </source>
</evidence>
<proteinExistence type="inferred from homology"/>
<dbReference type="InterPro" id="IPR004090">
    <property type="entry name" value="Chemotax_Me-accpt_rcpt"/>
</dbReference>
<keyword evidence="2 8" id="KW-0812">Transmembrane</keyword>
<dbReference type="GO" id="GO:0016020">
    <property type="term" value="C:membrane"/>
    <property type="evidence" value="ECO:0007669"/>
    <property type="project" value="UniProtKB-SubCell"/>
</dbReference>
<evidence type="ECO:0000256" key="5">
    <source>
        <dbReference type="ARBA" id="ARBA00023224"/>
    </source>
</evidence>
<evidence type="ECO:0000256" key="6">
    <source>
        <dbReference type="ARBA" id="ARBA00029447"/>
    </source>
</evidence>
<evidence type="ECO:0000256" key="4">
    <source>
        <dbReference type="ARBA" id="ARBA00023136"/>
    </source>
</evidence>
<dbReference type="Pfam" id="PF00015">
    <property type="entry name" value="MCPsignal"/>
    <property type="match status" value="1"/>
</dbReference>
<evidence type="ECO:0000256" key="1">
    <source>
        <dbReference type="ARBA" id="ARBA00004141"/>
    </source>
</evidence>
<gene>
    <name evidence="11" type="primary">pctC_2</name>
    <name evidence="11" type="ORF">DOQ08_01179</name>
</gene>
<feature type="domain" description="Methyl-accepting transducer" evidence="9">
    <location>
        <begin position="262"/>
        <end position="509"/>
    </location>
</feature>
<dbReference type="Proteomes" id="UP000265903">
    <property type="component" value="Unassembled WGS sequence"/>
</dbReference>
<keyword evidence="3 8" id="KW-1133">Transmembrane helix</keyword>
<dbReference type="PANTHER" id="PTHR32089:SF119">
    <property type="entry name" value="METHYL-ACCEPTING CHEMOTAXIS PROTEIN CTPL"/>
    <property type="match status" value="1"/>
</dbReference>
<comment type="similarity">
    <text evidence="6">Belongs to the methyl-accepting chemotaxis (MCP) protein family.</text>
</comment>
<dbReference type="EMBL" id="QMDL01000002">
    <property type="protein sequence ID" value="RMJ03860.1"/>
    <property type="molecule type" value="Genomic_DNA"/>
</dbReference>
<keyword evidence="12" id="KW-1185">Reference proteome</keyword>
<protein>
    <submittedName>
        <fullName evidence="11">Methyl-accepting chemotaxis protein PctC</fullName>
    </submittedName>
</protein>
<dbReference type="SUPFAM" id="SSF58104">
    <property type="entry name" value="Methyl-accepting chemotaxis protein (MCP) signaling domain"/>
    <property type="match status" value="1"/>
</dbReference>
<dbReference type="Gene3D" id="1.10.287.950">
    <property type="entry name" value="Methyl-accepting chemotaxis protein"/>
    <property type="match status" value="1"/>
</dbReference>
<dbReference type="OrthoDB" id="5914597at2"/>
<evidence type="ECO:0000313" key="11">
    <source>
        <dbReference type="EMBL" id="RMJ03860.1"/>
    </source>
</evidence>
<dbReference type="GO" id="GO:0004888">
    <property type="term" value="F:transmembrane signaling receptor activity"/>
    <property type="evidence" value="ECO:0007669"/>
    <property type="project" value="InterPro"/>
</dbReference>
<accession>A0A3M2REW8</accession>
<dbReference type="RefSeq" id="WP_114333988.1">
    <property type="nucleotide sequence ID" value="NZ_QMDL01000002.1"/>
</dbReference>
<organism evidence="11 12">
    <name type="scientific">Marinobacter litoralis</name>
    <dbReference type="NCBI Taxonomy" id="187981"/>
    <lineage>
        <taxon>Bacteria</taxon>
        <taxon>Pseudomonadati</taxon>
        <taxon>Pseudomonadota</taxon>
        <taxon>Gammaproteobacteria</taxon>
        <taxon>Pseudomonadales</taxon>
        <taxon>Marinobacteraceae</taxon>
        <taxon>Marinobacter</taxon>
    </lineage>
</organism>
<dbReference type="PANTHER" id="PTHR32089">
    <property type="entry name" value="METHYL-ACCEPTING CHEMOTAXIS PROTEIN MCPB"/>
    <property type="match status" value="1"/>
</dbReference>
<evidence type="ECO:0000259" key="10">
    <source>
        <dbReference type="PROSITE" id="PS50885"/>
    </source>
</evidence>
<dbReference type="PRINTS" id="PR00260">
    <property type="entry name" value="CHEMTRNSDUCR"/>
</dbReference>
<evidence type="ECO:0000256" key="2">
    <source>
        <dbReference type="ARBA" id="ARBA00022692"/>
    </source>
</evidence>
<evidence type="ECO:0000259" key="9">
    <source>
        <dbReference type="PROSITE" id="PS50111"/>
    </source>
</evidence>
<dbReference type="InterPro" id="IPR004089">
    <property type="entry name" value="MCPsignal_dom"/>
</dbReference>
<reference evidence="11 12" key="1">
    <citation type="submission" date="2018-08" db="EMBL/GenBank/DDBJ databases">
        <title>Whole Genome Sequence of the Moderate Halophilic Marine Bacterium Marinobacter litoralis Sw-45.</title>
        <authorList>
            <person name="Musa H."/>
        </authorList>
    </citation>
    <scope>NUCLEOTIDE SEQUENCE [LARGE SCALE GENOMIC DNA]</scope>
    <source>
        <strain evidence="11 12">Sw-45</strain>
    </source>
</reference>
<dbReference type="GO" id="GO:0007165">
    <property type="term" value="P:signal transduction"/>
    <property type="evidence" value="ECO:0007669"/>
    <property type="project" value="UniProtKB-KW"/>
</dbReference>
<dbReference type="Pfam" id="PF00672">
    <property type="entry name" value="HAMP"/>
    <property type="match status" value="1"/>
</dbReference>
<evidence type="ECO:0000256" key="3">
    <source>
        <dbReference type="ARBA" id="ARBA00022989"/>
    </source>
</evidence>
<feature type="domain" description="HAMP" evidence="10">
    <location>
        <begin position="204"/>
        <end position="257"/>
    </location>
</feature>
<feature type="transmembrane region" description="Helical" evidence="8">
    <location>
        <begin position="182"/>
        <end position="202"/>
    </location>
</feature>
<comment type="caution">
    <text evidence="11">The sequence shown here is derived from an EMBL/GenBank/DDBJ whole genome shotgun (WGS) entry which is preliminary data.</text>
</comment>
<comment type="subcellular location">
    <subcellularLocation>
        <location evidence="1">Membrane</location>
        <topology evidence="1">Multi-pass membrane protein</topology>
    </subcellularLocation>
</comment>
<sequence>MSLTVRQRLVVFSGFCLIALSGLAWLSVSVVGEAQKSTDRLVREQMSDVWLLTDLDRSHRQLKDLAYKIKAQLLLWNEINEKFEETSGAVRSQWQSALDNPRLQSWAEENTAAHQVVLDLLEALKQPIDERSYYSAGKVVDFQLHQAIDPMLAEINGQRSVGRRQAHAGAVTLIEFLEQRQYLLLAGSLFVLLGALLLTYWLRRTVTTRLQLIVERLRIMEATSDLSKPLPISGRDEVAAVALAINGLIAKFSVFVEDVTDAAAALQQRSGNLDAQADSVQAASEHNNRQIHDVVSSMGAITESAGQIERSAEFSRAQVSDAVKGNLDVQALLRESEQAAEHAVEVINRVVGAIEALRGSSEKIENVIGVIADIAEQTNLLALNAAIEAARAGEHGRGFAVVADEVRNLSRRTGESTTQVRQWVTELIGQVDGAHGLLGATREAGNSNRETLGILKNHLLVLKKTFDELNHFTSEVDEAIVVQRDEIGRVGRRATALGESSESLQQHIGSTKAVSEQLREQSESLRTLIARFHVREA</sequence>
<name>A0A3M2REW8_9GAMM</name>
<dbReference type="PROSITE" id="PS50885">
    <property type="entry name" value="HAMP"/>
    <property type="match status" value="1"/>
</dbReference>